<reference evidence="2" key="1">
    <citation type="submission" date="2023-06" db="EMBL/GenBank/DDBJ databases">
        <title>Genome-scale phylogeny and comparative genomics of the fungal order Sordariales.</title>
        <authorList>
            <consortium name="Lawrence Berkeley National Laboratory"/>
            <person name="Hensen N."/>
            <person name="Bonometti L."/>
            <person name="Westerberg I."/>
            <person name="Brannstrom I.O."/>
            <person name="Guillou S."/>
            <person name="Cros-Aarteil S."/>
            <person name="Calhoun S."/>
            <person name="Haridas S."/>
            <person name="Kuo A."/>
            <person name="Mondo S."/>
            <person name="Pangilinan J."/>
            <person name="Riley R."/>
            <person name="LaButti K."/>
            <person name="Andreopoulos B."/>
            <person name="Lipzen A."/>
            <person name="Chen C."/>
            <person name="Yanf M."/>
            <person name="Daum C."/>
            <person name="Ng V."/>
            <person name="Clum A."/>
            <person name="Steindorff A."/>
            <person name="Ohm R."/>
            <person name="Martin F."/>
            <person name="Silar P."/>
            <person name="Natvig D."/>
            <person name="Lalanne C."/>
            <person name="Gautier V."/>
            <person name="Ament-velasquez S.L."/>
            <person name="Kruys A."/>
            <person name="Hutchinson M.I."/>
            <person name="Powell A.J."/>
            <person name="Barry K."/>
            <person name="Miller A.N."/>
            <person name="Grigoriev I.V."/>
            <person name="Debuchy R."/>
            <person name="Gladieux P."/>
            <person name="Thoren M.H."/>
            <person name="Johannesson H."/>
        </authorList>
    </citation>
    <scope>NUCLEOTIDE SEQUENCE</scope>
    <source>
        <strain evidence="2">SMH3187-1</strain>
    </source>
</reference>
<evidence type="ECO:0008006" key="4">
    <source>
        <dbReference type="Google" id="ProtNLM"/>
    </source>
</evidence>
<feature type="region of interest" description="Disordered" evidence="1">
    <location>
        <begin position="745"/>
        <end position="818"/>
    </location>
</feature>
<dbReference type="Gene3D" id="3.50.50.60">
    <property type="entry name" value="FAD/NAD(P)-binding domain"/>
    <property type="match status" value="1"/>
</dbReference>
<evidence type="ECO:0000313" key="3">
    <source>
        <dbReference type="Proteomes" id="UP001172155"/>
    </source>
</evidence>
<evidence type="ECO:0000313" key="2">
    <source>
        <dbReference type="EMBL" id="KAK0755145.1"/>
    </source>
</evidence>
<feature type="compositionally biased region" description="Basic and acidic residues" evidence="1">
    <location>
        <begin position="792"/>
        <end position="802"/>
    </location>
</feature>
<proteinExistence type="predicted"/>
<organism evidence="2 3">
    <name type="scientific">Schizothecium vesticola</name>
    <dbReference type="NCBI Taxonomy" id="314040"/>
    <lineage>
        <taxon>Eukaryota</taxon>
        <taxon>Fungi</taxon>
        <taxon>Dikarya</taxon>
        <taxon>Ascomycota</taxon>
        <taxon>Pezizomycotina</taxon>
        <taxon>Sordariomycetes</taxon>
        <taxon>Sordariomycetidae</taxon>
        <taxon>Sordariales</taxon>
        <taxon>Schizotheciaceae</taxon>
        <taxon>Schizothecium</taxon>
    </lineage>
</organism>
<dbReference type="PRINTS" id="PR00420">
    <property type="entry name" value="RNGMNOXGNASE"/>
</dbReference>
<evidence type="ECO:0000256" key="1">
    <source>
        <dbReference type="SAM" id="MobiDB-lite"/>
    </source>
</evidence>
<keyword evidence="3" id="KW-1185">Reference proteome</keyword>
<sequence>MPGAKLPTATRAFRRRSAQVGAGSPATPGQPVYEDVILFPKVYEEAWGAIEANRDDLDRARIFLLRIATMTGDPHIINELRQIVAIQEHRSVHALALAIRMHIYGDRHAEFTPTPFLQAVRFMLIKAKVPEAVFSDRQKQTLDFFFDPTLHRNTTPLPMGELVRYRYPAGRLKICIIGGGPTGLASAISLAEKGAGRIEVHVWEQRWVMDANGRIDYPATAKRRDQVVTLQDSVTTLLSQASFDALFAGRPERVWPGSANIQIRKVEDRFLKRCQTEEFRGLIYLHAEGVTREELQAGKCGDFHVLLGADGAASWVRGSYFRGYENERGKSYALGLAFDRGARGGLPWSQSLNMFLTLGQTRYLLNASDHDGRGYLNMQLTEDEWDKMVSADGGPIHFGRPSCLRRPDGSLPEGFDEGRVFKPSLDRNSDTWKSIEDGLKLFGFREEEVINVVRIPIVVQAVREGVQMLPLEDSRFVHRPHALVALAGDAMMTVHFWPGRGLNSGIKAGIALGDEIVHALNIGRFAGLQLDAMKEYNDFVLKLQNREHDKRSIPILNQSGTPEMLGWLLQKAASVPDEVAVEWLVGAMSQIADRLEQRDDWQFPKEVNIEPQIRIVLRQLHSLTLREMAVSFPWPTREMAGAEVLPIRSMKPEEKQKWMQQLWGMLTAERKREKDSARARAGSNPNVTNARFEAPRARSRSPINFARLGLGDGPASPPLPSDAPPVNAAQAIMANSGNLDTAASLRRSNATGSQRSVRRFSNANTLGVPGATPSPPASEQNEPEYVTTNGGDEVHFSADSRSRPRSPSPQPPAGFGEMNLTRLLSVKRPNGSVLSDAMALALFRVDED</sequence>
<dbReference type="AlphaFoldDB" id="A0AA40KDQ1"/>
<accession>A0AA40KDQ1</accession>
<dbReference type="SUPFAM" id="SSF51905">
    <property type="entry name" value="FAD/NAD(P)-binding domain"/>
    <property type="match status" value="1"/>
</dbReference>
<feature type="region of interest" description="Disordered" evidence="1">
    <location>
        <begin position="670"/>
        <end position="726"/>
    </location>
</feature>
<gene>
    <name evidence="2" type="ORF">B0T18DRAFT_315177</name>
</gene>
<comment type="caution">
    <text evidence="2">The sequence shown here is derived from an EMBL/GenBank/DDBJ whole genome shotgun (WGS) entry which is preliminary data.</text>
</comment>
<protein>
    <recommendedName>
        <fullName evidence="4">FAD/NAD(P)-binding domain-containing protein</fullName>
    </recommendedName>
</protein>
<dbReference type="Proteomes" id="UP001172155">
    <property type="component" value="Unassembled WGS sequence"/>
</dbReference>
<dbReference type="Gene3D" id="3.30.9.10">
    <property type="entry name" value="D-Amino Acid Oxidase, subunit A, domain 2"/>
    <property type="match status" value="1"/>
</dbReference>
<feature type="compositionally biased region" description="Polar residues" evidence="1">
    <location>
        <begin position="745"/>
        <end position="765"/>
    </location>
</feature>
<dbReference type="InterPro" id="IPR036188">
    <property type="entry name" value="FAD/NAD-bd_sf"/>
</dbReference>
<name>A0AA40KDQ1_9PEZI</name>
<dbReference type="EMBL" id="JAUKUD010000001">
    <property type="protein sequence ID" value="KAK0755145.1"/>
    <property type="molecule type" value="Genomic_DNA"/>
</dbReference>